<evidence type="ECO:0000256" key="6">
    <source>
        <dbReference type="ARBA" id="ARBA00022833"/>
    </source>
</evidence>
<evidence type="ECO:0000256" key="1">
    <source>
        <dbReference type="ARBA" id="ARBA00022670"/>
    </source>
</evidence>
<keyword evidence="3 9" id="KW-0732">Signal</keyword>
<evidence type="ECO:0000256" key="9">
    <source>
        <dbReference type="SAM" id="SignalP"/>
    </source>
</evidence>
<keyword evidence="7" id="KW-0482">Metalloprotease</keyword>
<reference evidence="10 11" key="1">
    <citation type="journal article" date="2013" name="Genome Announc.">
        <title>Draft Genome Sequence of the Methanotrophic Gammaproteobacterium Methyloglobulus morosus DSM 22980 Strain KoM1.</title>
        <authorList>
            <person name="Poehlein A."/>
            <person name="Deutzmann J.S."/>
            <person name="Daniel R."/>
            <person name="Simeonova D.D."/>
        </authorList>
    </citation>
    <scope>NUCLEOTIDE SEQUENCE [LARGE SCALE GENOMIC DNA]</scope>
    <source>
        <strain evidence="10 11">KoM1</strain>
    </source>
</reference>
<keyword evidence="2" id="KW-0479">Metal-binding</keyword>
<dbReference type="GO" id="GO:0006508">
    <property type="term" value="P:proteolysis"/>
    <property type="evidence" value="ECO:0007669"/>
    <property type="project" value="UniProtKB-KW"/>
</dbReference>
<evidence type="ECO:0000256" key="2">
    <source>
        <dbReference type="ARBA" id="ARBA00022723"/>
    </source>
</evidence>
<dbReference type="Pfam" id="PF03411">
    <property type="entry name" value="Peptidase_M74"/>
    <property type="match status" value="1"/>
</dbReference>
<comment type="caution">
    <text evidence="10">The sequence shown here is derived from an EMBL/GenBank/DDBJ whole genome shotgun (WGS) entry which is preliminary data.</text>
</comment>
<name>V5BHG0_9GAMM</name>
<evidence type="ECO:0000256" key="3">
    <source>
        <dbReference type="ARBA" id="ARBA00022729"/>
    </source>
</evidence>
<dbReference type="SUPFAM" id="SSF55166">
    <property type="entry name" value="Hedgehog/DD-peptidase"/>
    <property type="match status" value="1"/>
</dbReference>
<evidence type="ECO:0000256" key="4">
    <source>
        <dbReference type="ARBA" id="ARBA00022764"/>
    </source>
</evidence>
<evidence type="ECO:0000256" key="8">
    <source>
        <dbReference type="PIRSR" id="PIRSR018455-2"/>
    </source>
</evidence>
<sequence>MKLTLSLILLFMFSSVQAQSDAEVWSRVVMPTRNRVVQSIGKYTSGCLSGAATLARTGQGYQVMRLSRNRYYGHPDLVNFIEKLGQTAQSQGLGTLLVGDLGMARGGPTLSGHRSHQTGLDVDIWYLLAPEAGKRELSINERESWGAPSVLNASANGINPAQWSPANSHILEAAARSPEVDRIFVNAYIKQELCEDKNNHDWLQKIRPWFAHDDHFHVRLKCPAGNLYCEKQEPVPAGQGCGAADLAWWFSEDAKKPSKKPPAKKIPLPKECDAVLYGD</sequence>
<keyword evidence="5 10" id="KW-0378">Hydrolase</keyword>
<feature type="disulfide bond" evidence="8">
    <location>
        <begin position="47"/>
        <end position="272"/>
    </location>
</feature>
<evidence type="ECO:0000313" key="11">
    <source>
        <dbReference type="Proteomes" id="UP000017842"/>
    </source>
</evidence>
<feature type="signal peptide" evidence="9">
    <location>
        <begin position="1"/>
        <end position="18"/>
    </location>
</feature>
<keyword evidence="4" id="KW-0574">Periplasm</keyword>
<protein>
    <submittedName>
        <fullName evidence="10">Penicillin-insensitive murein endopeptidase MepA</fullName>
        <ecNumber evidence="10">3.4.24.-</ecNumber>
    </submittedName>
</protein>
<keyword evidence="6" id="KW-0862">Zinc</keyword>
<evidence type="ECO:0000313" key="10">
    <source>
        <dbReference type="EMBL" id="ESS72745.1"/>
    </source>
</evidence>
<gene>
    <name evidence="10" type="primary">mepA</name>
    <name evidence="10" type="ORF">MGMO_47c00130</name>
</gene>
<evidence type="ECO:0000256" key="5">
    <source>
        <dbReference type="ARBA" id="ARBA00022801"/>
    </source>
</evidence>
<dbReference type="EMBL" id="AYLO01000046">
    <property type="protein sequence ID" value="ESS72745.1"/>
    <property type="molecule type" value="Genomic_DNA"/>
</dbReference>
<feature type="chain" id="PRO_5004731602" evidence="9">
    <location>
        <begin position="19"/>
        <end position="279"/>
    </location>
</feature>
<dbReference type="eggNOG" id="COG3770">
    <property type="taxonomic scope" value="Bacteria"/>
</dbReference>
<proteinExistence type="predicted"/>
<dbReference type="Proteomes" id="UP000017842">
    <property type="component" value="Unassembled WGS sequence"/>
</dbReference>
<keyword evidence="1" id="KW-0645">Protease</keyword>
<dbReference type="PIRSF" id="PIRSF018455">
    <property type="entry name" value="MepA"/>
    <property type="match status" value="1"/>
</dbReference>
<dbReference type="InterPro" id="IPR009045">
    <property type="entry name" value="Zn_M74/Hedgehog-like"/>
</dbReference>
<feature type="disulfide bond" evidence="8">
    <location>
        <begin position="194"/>
        <end position="241"/>
    </location>
</feature>
<dbReference type="GO" id="GO:0046872">
    <property type="term" value="F:metal ion binding"/>
    <property type="evidence" value="ECO:0007669"/>
    <property type="project" value="UniProtKB-KW"/>
</dbReference>
<dbReference type="PATRIC" id="fig|1116472.3.peg.1433"/>
<keyword evidence="11" id="KW-1185">Reference proteome</keyword>
<dbReference type="RefSeq" id="WP_023494244.1">
    <property type="nucleotide sequence ID" value="NZ_AYLO01000046.1"/>
</dbReference>
<dbReference type="GO" id="GO:0030288">
    <property type="term" value="C:outer membrane-bounded periplasmic space"/>
    <property type="evidence" value="ECO:0007669"/>
    <property type="project" value="InterPro"/>
</dbReference>
<dbReference type="STRING" id="1116472.MGMO_47c00130"/>
<dbReference type="AlphaFoldDB" id="V5BHG0"/>
<feature type="disulfide bond" evidence="8">
    <location>
        <begin position="222"/>
        <end position="229"/>
    </location>
</feature>
<dbReference type="GO" id="GO:0004252">
    <property type="term" value="F:serine-type endopeptidase activity"/>
    <property type="evidence" value="ECO:0007669"/>
    <property type="project" value="InterPro"/>
</dbReference>
<keyword evidence="8" id="KW-1015">Disulfide bond</keyword>
<dbReference type="EC" id="3.4.24.-" evidence="10"/>
<dbReference type="GO" id="GO:0008237">
    <property type="term" value="F:metallopeptidase activity"/>
    <property type="evidence" value="ECO:0007669"/>
    <property type="project" value="UniProtKB-KW"/>
</dbReference>
<dbReference type="Gene3D" id="3.30.1380.10">
    <property type="match status" value="1"/>
</dbReference>
<accession>V5BHG0</accession>
<organism evidence="10 11">
    <name type="scientific">Methyloglobulus morosus KoM1</name>
    <dbReference type="NCBI Taxonomy" id="1116472"/>
    <lineage>
        <taxon>Bacteria</taxon>
        <taxon>Pseudomonadati</taxon>
        <taxon>Pseudomonadota</taxon>
        <taxon>Gammaproteobacteria</taxon>
        <taxon>Methylococcales</taxon>
        <taxon>Methylococcaceae</taxon>
        <taxon>Methyloglobulus</taxon>
    </lineage>
</organism>
<evidence type="ECO:0000256" key="7">
    <source>
        <dbReference type="ARBA" id="ARBA00023049"/>
    </source>
</evidence>
<dbReference type="InterPro" id="IPR005073">
    <property type="entry name" value="Peptidase_M74"/>
</dbReference>
<dbReference type="OrthoDB" id="1467367at2"/>
<dbReference type="NCBIfam" id="NF006947">
    <property type="entry name" value="PRK09429.1"/>
    <property type="match status" value="1"/>
</dbReference>